<reference evidence="2 3" key="1">
    <citation type="submission" date="2019-07" db="EMBL/GenBank/DDBJ databases">
        <title>De Novo Assembly of kiwifruit Actinidia rufa.</title>
        <authorList>
            <person name="Sugita-Konishi S."/>
            <person name="Sato K."/>
            <person name="Mori E."/>
            <person name="Abe Y."/>
            <person name="Kisaki G."/>
            <person name="Hamano K."/>
            <person name="Suezawa K."/>
            <person name="Otani M."/>
            <person name="Fukuda T."/>
            <person name="Manabe T."/>
            <person name="Gomi K."/>
            <person name="Tabuchi M."/>
            <person name="Akimitsu K."/>
            <person name="Kataoka I."/>
        </authorList>
    </citation>
    <scope>NUCLEOTIDE SEQUENCE [LARGE SCALE GENOMIC DNA]</scope>
    <source>
        <strain evidence="3">cv. Fuchu</strain>
    </source>
</reference>
<protein>
    <submittedName>
        <fullName evidence="2">Uncharacterized protein</fullName>
    </submittedName>
</protein>
<dbReference type="AlphaFoldDB" id="A0A7J0H4Y3"/>
<dbReference type="EMBL" id="BJWL01000026">
    <property type="protein sequence ID" value="GFZ18157.1"/>
    <property type="molecule type" value="Genomic_DNA"/>
</dbReference>
<name>A0A7J0H4Y3_9ERIC</name>
<evidence type="ECO:0000313" key="3">
    <source>
        <dbReference type="Proteomes" id="UP000585474"/>
    </source>
</evidence>
<accession>A0A7J0H4Y3</accession>
<dbReference type="SUPFAM" id="SSF89372">
    <property type="entry name" value="Fucose-specific lectin"/>
    <property type="match status" value="1"/>
</dbReference>
<comment type="caution">
    <text evidence="2">The sequence shown here is derived from an EMBL/GenBank/DDBJ whole genome shotgun (WGS) entry which is preliminary data.</text>
</comment>
<evidence type="ECO:0000313" key="2">
    <source>
        <dbReference type="EMBL" id="GFZ18157.1"/>
    </source>
</evidence>
<dbReference type="PANTHER" id="PTHR36893:SF1">
    <property type="entry name" value="BULB-TYPE LECTIN DOMAIN-CONTAINING PROTEIN"/>
    <property type="match status" value="1"/>
</dbReference>
<keyword evidence="3" id="KW-1185">Reference proteome</keyword>
<dbReference type="PANTHER" id="PTHR36893">
    <property type="entry name" value="OS01G0275950 PROTEIN"/>
    <property type="match status" value="1"/>
</dbReference>
<evidence type="ECO:0000256" key="1">
    <source>
        <dbReference type="SAM" id="MobiDB-lite"/>
    </source>
</evidence>
<sequence length="610" mass="67620">MSENSVWVTGASGSIYERFWNGVQWVVAPHDLPVQAGPASSVFIVNQTILALSEAGSLYQMQLSENSQPVWVEFMPTDNQSIIKEVEQNLATQLKSGVISDDREWVNHGRPPGANVAAIADAGVVRPEVIFTISSNGDLYEYDRSSKPSWKKHIWREGTAEDTSLLPSTGFSLHGLNGAHSVSLFLLTKGGDLVERKLHQRKWKWKVHGSSEDHILSSITPILEDELNEKTLSLFITTTSGSVLEYRVPKYSGSAQDNQIPENWVSHFHPPNAKVARCGSGIQFQLGRMIFPLDDGRLGELHLSGLGGETVGPTHPVSVRRKASLKYVWSVLDAPESEGWNAEYCTEERGPTNCMVGIKDEPSDADIARSRGRKGNKAQQSYLPPGGSGSIPAVPSEEYNMPDNWINTNFRLRVMHGGRSFFLITDTGLTFEYLNAENVWLWLRHEHLTAMRGAVGHYNGSLFLVDEHGSLLIRERSNSELTWINCTGVRKGRQVIGGPPWDRLPGKTLKVTVEDALFFVSRTGRLLQFTGNEDQGQVGENLGSEEVCTSEDFAAGFEKNEENCDPKVAPIRPIPFSEYSVIFELKDGRSPNEVEDNSLLTQLESELPFG</sequence>
<feature type="region of interest" description="Disordered" evidence="1">
    <location>
        <begin position="365"/>
        <end position="395"/>
    </location>
</feature>
<organism evidence="2 3">
    <name type="scientific">Actinidia rufa</name>
    <dbReference type="NCBI Taxonomy" id="165716"/>
    <lineage>
        <taxon>Eukaryota</taxon>
        <taxon>Viridiplantae</taxon>
        <taxon>Streptophyta</taxon>
        <taxon>Embryophyta</taxon>
        <taxon>Tracheophyta</taxon>
        <taxon>Spermatophyta</taxon>
        <taxon>Magnoliopsida</taxon>
        <taxon>eudicotyledons</taxon>
        <taxon>Gunneridae</taxon>
        <taxon>Pentapetalae</taxon>
        <taxon>asterids</taxon>
        <taxon>Ericales</taxon>
        <taxon>Actinidiaceae</taxon>
        <taxon>Actinidia</taxon>
    </lineage>
</organism>
<dbReference type="OrthoDB" id="66678at2759"/>
<proteinExistence type="predicted"/>
<gene>
    <name evidence="2" type="ORF">Acr_26g0014260</name>
</gene>
<dbReference type="Proteomes" id="UP000585474">
    <property type="component" value="Unassembled WGS sequence"/>
</dbReference>